<dbReference type="SUPFAM" id="SSF49452">
    <property type="entry name" value="Starch-binding domain-like"/>
    <property type="match status" value="3"/>
</dbReference>
<evidence type="ECO:0000313" key="7">
    <source>
        <dbReference type="Proteomes" id="UP001523216"/>
    </source>
</evidence>
<evidence type="ECO:0000256" key="3">
    <source>
        <dbReference type="ARBA" id="ARBA00022729"/>
    </source>
</evidence>
<dbReference type="Gene3D" id="2.60.40.10">
    <property type="entry name" value="Immunoglobulins"/>
    <property type="match status" value="1"/>
</dbReference>
<protein>
    <recommendedName>
        <fullName evidence="2">alpha-amylase</fullName>
        <ecNumber evidence="2">3.2.1.1</ecNumber>
    </recommendedName>
    <alternativeName>
        <fullName evidence="4">1,4-alpha-D-glucan glucanohydrolase</fullName>
    </alternativeName>
</protein>
<dbReference type="InterPro" id="IPR006311">
    <property type="entry name" value="TAT_signal"/>
</dbReference>
<reference evidence="6 7" key="1">
    <citation type="submission" date="2022-06" db="EMBL/GenBank/DDBJ databases">
        <title>Actinoplanes abujensis sp. nov., isolated from Nigerian arid soil.</title>
        <authorList>
            <person name="Ding P."/>
        </authorList>
    </citation>
    <scope>NUCLEOTIDE SEQUENCE [LARGE SCALE GENOMIC DNA]</scope>
    <source>
        <strain evidence="7">TRM88002</strain>
    </source>
</reference>
<evidence type="ECO:0000256" key="5">
    <source>
        <dbReference type="SAM" id="SignalP"/>
    </source>
</evidence>
<comment type="caution">
    <text evidence="6">The sequence shown here is derived from an EMBL/GenBank/DDBJ whole genome shotgun (WGS) entry which is preliminary data.</text>
</comment>
<dbReference type="PANTHER" id="PTHR23303:SF14">
    <property type="entry name" value="BOS COMPLEX SUBUNIT NOMO1-RELATED"/>
    <property type="match status" value="1"/>
</dbReference>
<dbReference type="EMBL" id="JAMQOL010000063">
    <property type="protein sequence ID" value="MCM4083665.1"/>
    <property type="molecule type" value="Genomic_DNA"/>
</dbReference>
<dbReference type="InterPro" id="IPR051417">
    <property type="entry name" value="SDr/BOS_complex"/>
</dbReference>
<gene>
    <name evidence="6" type="ORF">LXN57_39570</name>
</gene>
<evidence type="ECO:0000313" key="6">
    <source>
        <dbReference type="EMBL" id="MCM4083665.1"/>
    </source>
</evidence>
<sequence length="318" mass="33741">MRAPRVIVRTVLAAAVAGAGAVAAGASPAQAGWNNGLFTGTVRNDRGAVVAGATISVWPTVNEDSNPVAVTTTNAAGKWRVADLDAGRYRVEIGLAGWSEYAPGRERSHQNARIYPVTAHRLTVVNSVVERAGSFSGRLTTPTGGPAAGVPVTVDDYNTARPFQTTTAPDGTYSLPVPPRGDYVVSYRDGNFQQYAVGTTDEQQARHYTVASGQKVRVDDQFLETASLTGRLVDAAGAPVGAATVRFIYTETAFELQTTTDADGRYNFQKLNPGPVKVSFRTADGLRQYAYQAASYDEATEFTLTLGTVTTVNDTLLP</sequence>
<proteinExistence type="predicted"/>
<keyword evidence="7" id="KW-1185">Reference proteome</keyword>
<evidence type="ECO:0000256" key="1">
    <source>
        <dbReference type="ARBA" id="ARBA00000548"/>
    </source>
</evidence>
<organism evidence="6 7">
    <name type="scientific">Paractinoplanes hotanensis</name>
    <dbReference type="NCBI Taxonomy" id="2906497"/>
    <lineage>
        <taxon>Bacteria</taxon>
        <taxon>Bacillati</taxon>
        <taxon>Actinomycetota</taxon>
        <taxon>Actinomycetes</taxon>
        <taxon>Micromonosporales</taxon>
        <taxon>Micromonosporaceae</taxon>
        <taxon>Paractinoplanes</taxon>
    </lineage>
</organism>
<accession>A0ABT0YC83</accession>
<evidence type="ECO:0000256" key="2">
    <source>
        <dbReference type="ARBA" id="ARBA00012595"/>
    </source>
</evidence>
<comment type="catalytic activity">
    <reaction evidence="1">
        <text>Endohydrolysis of (1-&gt;4)-alpha-D-glucosidic linkages in polysaccharides containing three or more (1-&gt;4)-alpha-linked D-glucose units.</text>
        <dbReference type="EC" id="3.2.1.1"/>
    </reaction>
</comment>
<dbReference type="PROSITE" id="PS51318">
    <property type="entry name" value="TAT"/>
    <property type="match status" value="1"/>
</dbReference>
<evidence type="ECO:0000256" key="4">
    <source>
        <dbReference type="ARBA" id="ARBA00030238"/>
    </source>
</evidence>
<name>A0ABT0YC83_9ACTN</name>
<dbReference type="InterPro" id="IPR013783">
    <property type="entry name" value="Ig-like_fold"/>
</dbReference>
<keyword evidence="3 5" id="KW-0732">Signal</keyword>
<dbReference type="Gene3D" id="2.60.40.1120">
    <property type="entry name" value="Carboxypeptidase-like, regulatory domain"/>
    <property type="match status" value="2"/>
</dbReference>
<dbReference type="RefSeq" id="WP_251803365.1">
    <property type="nucleotide sequence ID" value="NZ_JAMQOL010000063.1"/>
</dbReference>
<dbReference type="PANTHER" id="PTHR23303">
    <property type="entry name" value="CARBOXYPEPTIDASE REGULATORY REGION-CONTAINING"/>
    <property type="match status" value="1"/>
</dbReference>
<dbReference type="Pfam" id="PF13620">
    <property type="entry name" value="CarboxypepD_reg"/>
    <property type="match status" value="3"/>
</dbReference>
<feature type="chain" id="PRO_5045563285" description="alpha-amylase" evidence="5">
    <location>
        <begin position="32"/>
        <end position="318"/>
    </location>
</feature>
<dbReference type="InterPro" id="IPR013784">
    <property type="entry name" value="Carb-bd-like_fold"/>
</dbReference>
<dbReference type="Proteomes" id="UP001523216">
    <property type="component" value="Unassembled WGS sequence"/>
</dbReference>
<feature type="signal peptide" evidence="5">
    <location>
        <begin position="1"/>
        <end position="31"/>
    </location>
</feature>
<dbReference type="EC" id="3.2.1.1" evidence="2"/>